<reference evidence="3 4" key="1">
    <citation type="submission" date="2015-01" db="EMBL/GenBank/DDBJ databases">
        <title>The Genome Sequence of Exophiala spinifera CBS89968.</title>
        <authorList>
            <consortium name="The Broad Institute Genomics Platform"/>
            <person name="Cuomo C."/>
            <person name="de Hoog S."/>
            <person name="Gorbushina A."/>
            <person name="Stielow B."/>
            <person name="Teixiera M."/>
            <person name="Abouelleil A."/>
            <person name="Chapman S.B."/>
            <person name="Priest M."/>
            <person name="Young S.K."/>
            <person name="Wortman J."/>
            <person name="Nusbaum C."/>
            <person name="Birren B."/>
        </authorList>
    </citation>
    <scope>NUCLEOTIDE SEQUENCE [LARGE SCALE GENOMIC DNA]</scope>
    <source>
        <strain evidence="3 4">CBS 89968</strain>
    </source>
</reference>
<keyword evidence="4" id="KW-1185">Reference proteome</keyword>
<dbReference type="AlphaFoldDB" id="A0A0D2BWF6"/>
<feature type="region of interest" description="Disordered" evidence="2">
    <location>
        <begin position="432"/>
        <end position="489"/>
    </location>
</feature>
<accession>A0A0D2BWF6</accession>
<dbReference type="Proteomes" id="UP000053328">
    <property type="component" value="Unassembled WGS sequence"/>
</dbReference>
<evidence type="ECO:0000256" key="2">
    <source>
        <dbReference type="SAM" id="MobiDB-lite"/>
    </source>
</evidence>
<feature type="coiled-coil region" evidence="1">
    <location>
        <begin position="115"/>
        <end position="153"/>
    </location>
</feature>
<dbReference type="STRING" id="91928.A0A0D2BWF6"/>
<dbReference type="RefSeq" id="XP_016235805.1">
    <property type="nucleotide sequence ID" value="XM_016379978.1"/>
</dbReference>
<proteinExistence type="predicted"/>
<evidence type="ECO:0000256" key="1">
    <source>
        <dbReference type="SAM" id="Coils"/>
    </source>
</evidence>
<dbReference type="OrthoDB" id="5422579at2759"/>
<dbReference type="GeneID" id="27332720"/>
<name>A0A0D2BWF6_9EURO</name>
<feature type="compositionally biased region" description="Basic and acidic residues" evidence="2">
    <location>
        <begin position="448"/>
        <end position="464"/>
    </location>
</feature>
<evidence type="ECO:0008006" key="5">
    <source>
        <dbReference type="Google" id="ProtNLM"/>
    </source>
</evidence>
<feature type="compositionally biased region" description="Acidic residues" evidence="2">
    <location>
        <begin position="470"/>
        <end position="489"/>
    </location>
</feature>
<sequence length="489" mass="56005">METLPELAAMEQCPDEVLLKVCRLLDFKSLASFRLTTKRHASIGAEALVSKVRFHCSQDSLQRLNALATHEVFRKNVETVVFEANILANIGCIHSYSAHYELEHHRDERPQPPPRDATDREKRLFERNLAKFQKEIENKYDRYRQVLNDQQNLIKGTTYSELLGPSIRRFPRLTKIELNTVGRCKHVLSERFLETFAVDCAMPIEADTKHTKEQLKHLLFPHNRPLTNLHELAVHVMSPKFFGGYMPRDMICAAFSNLKVIELGLRLERDEVIAWGDMPAESCYGDLRKGLLRDALCAAKGLEKLTINFEDYGYHGPCADLKTVLGDNSWPKLHYLDLDCLSTTSDNLLAMLKRQPSIHTFKVGFVTLEQGSWIEATRRMRKELNLAYFSAQGILEDSEQMYPMHFIDSEAYVDSFVEMTMSDSLDVYVTSRYGSNEDDGDGDDDEDLHPLEHDDFGDPEELRNDYGPFSDEDSELINDSDDSDMDCSG</sequence>
<evidence type="ECO:0000313" key="4">
    <source>
        <dbReference type="Proteomes" id="UP000053328"/>
    </source>
</evidence>
<organism evidence="3 4">
    <name type="scientific">Exophiala spinifera</name>
    <dbReference type="NCBI Taxonomy" id="91928"/>
    <lineage>
        <taxon>Eukaryota</taxon>
        <taxon>Fungi</taxon>
        <taxon>Dikarya</taxon>
        <taxon>Ascomycota</taxon>
        <taxon>Pezizomycotina</taxon>
        <taxon>Eurotiomycetes</taxon>
        <taxon>Chaetothyriomycetidae</taxon>
        <taxon>Chaetothyriales</taxon>
        <taxon>Herpotrichiellaceae</taxon>
        <taxon>Exophiala</taxon>
    </lineage>
</organism>
<gene>
    <name evidence="3" type="ORF">PV08_05637</name>
</gene>
<evidence type="ECO:0000313" key="3">
    <source>
        <dbReference type="EMBL" id="KIW15589.1"/>
    </source>
</evidence>
<protein>
    <recommendedName>
        <fullName evidence="5">F-box domain-containing protein</fullName>
    </recommendedName>
</protein>
<dbReference type="HOGENOM" id="CLU_586642_0_0_1"/>
<keyword evidence="1" id="KW-0175">Coiled coil</keyword>
<dbReference type="EMBL" id="KN847495">
    <property type="protein sequence ID" value="KIW15589.1"/>
    <property type="molecule type" value="Genomic_DNA"/>
</dbReference>
<feature type="compositionally biased region" description="Acidic residues" evidence="2">
    <location>
        <begin position="436"/>
        <end position="447"/>
    </location>
</feature>
<dbReference type="VEuPathDB" id="FungiDB:PV08_05637"/>